<comment type="caution">
    <text evidence="1">The sequence shown here is derived from an EMBL/GenBank/DDBJ whole genome shotgun (WGS) entry which is preliminary data.</text>
</comment>
<evidence type="ECO:0000313" key="1">
    <source>
        <dbReference type="EMBL" id="KAI6088658.1"/>
    </source>
</evidence>
<name>A0ACC0D7X1_9PEZI</name>
<proteinExistence type="predicted"/>
<evidence type="ECO:0000313" key="2">
    <source>
        <dbReference type="Proteomes" id="UP001497680"/>
    </source>
</evidence>
<organism evidence="1 2">
    <name type="scientific">Hypoxylon rubiginosum</name>
    <dbReference type="NCBI Taxonomy" id="110542"/>
    <lineage>
        <taxon>Eukaryota</taxon>
        <taxon>Fungi</taxon>
        <taxon>Dikarya</taxon>
        <taxon>Ascomycota</taxon>
        <taxon>Pezizomycotina</taxon>
        <taxon>Sordariomycetes</taxon>
        <taxon>Xylariomycetidae</taxon>
        <taxon>Xylariales</taxon>
        <taxon>Hypoxylaceae</taxon>
        <taxon>Hypoxylon</taxon>
    </lineage>
</organism>
<protein>
    <submittedName>
        <fullName evidence="1">Uncharacterized protein</fullName>
    </submittedName>
</protein>
<dbReference type="Proteomes" id="UP001497680">
    <property type="component" value="Unassembled WGS sequence"/>
</dbReference>
<accession>A0ACC0D7X1</accession>
<keyword evidence="2" id="KW-1185">Reference proteome</keyword>
<gene>
    <name evidence="1" type="ORF">F4821DRAFT_233458</name>
</gene>
<sequence length="771" mass="83489">MDGPNEKSSELNRGSSLRASVRFSNVQGDDDDYDLQAMGIADGFRPVEVPQAYPSRAPSTTLRDAPTTQVPPPRPSSITKPHNRGESLSLQNDGLITESDADRTRRRTSSASTTSPFVNSEEPYEGPSGPSHPYQMYPQNVRVARTVSVATASTAPVSERSYNGPRGPAHPYGMYPQNTVPEAGGMSSRTAQDEIGVGFPGTTDNYQRRIGPDGEDVADLIGPDGHTEQLPPYTRYPEEAYTRKAMAMETPQPAPAQPLQQLPVQPMLSIPGAGGIGMATRNPEFASTEDLNSINSPQSRQSVRSFTSDASSHTLNNASRSTTNEMNEKKPLKEWQTTAKRRVWGIVPCWAIILAGIVLVLMGVILGSVIGTLLNPHGKKGGPPDRPPSPAVSPNWDTQPLTTLPSNLPALQTGTFAMPLMNNRISNTCFSDSTLAQAWNCNLVFSQLSMTITKVANQPNTSDYSFGFTFNETYSINNYVYSYGVQPPNLTDVGMTLVNDVYETSRGPAWNFEVTYNKTVILPEQLLTPSSSASSTQNSRRMLFGGNDFKRKGVAQPGEKPWICHWDNTILEAFIYAGQNNSFSRPIDPRPTTNPPTPSESISGAPASWPTAENTGLPSGIDNGGGFGSSPPGFGDPDHHTSAPATDGSPVSTTASSPTPSSSDWFGKDPFMPDNPMPVYPRVVKVEERRGATSSTAKPYCRQYRIVSENQAAEPVLDANGKFIEVQIDEEERDFDGSSKRHVIENYLAARGGNAKSGSDMSDCGCMWWLT</sequence>
<reference evidence="1 2" key="1">
    <citation type="journal article" date="2022" name="New Phytol.">
        <title>Ecological generalism drives hyperdiversity of secondary metabolite gene clusters in xylarialean endophytes.</title>
        <authorList>
            <person name="Franco M.E.E."/>
            <person name="Wisecaver J.H."/>
            <person name="Arnold A.E."/>
            <person name="Ju Y.M."/>
            <person name="Slot J.C."/>
            <person name="Ahrendt S."/>
            <person name="Moore L.P."/>
            <person name="Eastman K.E."/>
            <person name="Scott K."/>
            <person name="Konkel Z."/>
            <person name="Mondo S.J."/>
            <person name="Kuo A."/>
            <person name="Hayes R.D."/>
            <person name="Haridas S."/>
            <person name="Andreopoulos B."/>
            <person name="Riley R."/>
            <person name="LaButti K."/>
            <person name="Pangilinan J."/>
            <person name="Lipzen A."/>
            <person name="Amirebrahimi M."/>
            <person name="Yan J."/>
            <person name="Adam C."/>
            <person name="Keymanesh K."/>
            <person name="Ng V."/>
            <person name="Louie K."/>
            <person name="Northen T."/>
            <person name="Drula E."/>
            <person name="Henrissat B."/>
            <person name="Hsieh H.M."/>
            <person name="Youens-Clark K."/>
            <person name="Lutzoni F."/>
            <person name="Miadlikowska J."/>
            <person name="Eastwood D.C."/>
            <person name="Hamelin R.C."/>
            <person name="Grigoriev I.V."/>
            <person name="U'Ren J.M."/>
        </authorList>
    </citation>
    <scope>NUCLEOTIDE SEQUENCE [LARGE SCALE GENOMIC DNA]</scope>
    <source>
        <strain evidence="1 2">ER1909</strain>
    </source>
</reference>
<dbReference type="EMBL" id="MU394300">
    <property type="protein sequence ID" value="KAI6088658.1"/>
    <property type="molecule type" value="Genomic_DNA"/>
</dbReference>